<dbReference type="PROSITE" id="PS50237">
    <property type="entry name" value="HECT"/>
    <property type="match status" value="1"/>
</dbReference>
<feature type="region of interest" description="Disordered" evidence="14">
    <location>
        <begin position="30"/>
        <end position="59"/>
    </location>
</feature>
<keyword evidence="17" id="KW-0436">Ligase</keyword>
<sequence length="1165" mass="130631">MSAMIQHLHRGTQQTSAMFSFEGDFRTKPTVSLGGASRREEKSSLLNRTLEERRKREEERRRQKNAVVIQSFVRGCLERGKQHEKQRLEFDTLVSHAQRGGDETVLGDAAKLVALTQRLLFFYDHRCDTTRLVWLCQTLLRQQVLYLQPLAEGWGQQCLFQLQRLLRLCCNLLMHSPDESLSVPLRMLEVFTSPNTYVALHKILPTSEFSGPMTDGPDLVVEHIMFYLIQKGYFKSQHHLLTRRLPPSVEHPAPPTLPLATTLLHNLLTPLSLPYMSQGLLARRHVLRLFVRDVLSLPYAEQVYGFLLPALADARSKFPFMPLLESLQAEPGLPAFSGVHPSADGPQAANATQMERPCRQGYATEPSLDETVLSVAGSPWLLHAVLTLGQRHLGGLSEAGMLLYLRVLQGLLPCLPASVSIGHSPAEGSDSEEEQDENRDGMAVTQGEGLVSLYMVREECLRMLDGRPQTTALLGAVWRDSASEEVLTIMASLCHALMVQQRVVVPKTRLLYSLAFNARFLRHLWSLITTMSTTMITGSQVSLLQMISRGSPLQPLDSARIVPVCYLFCSLFGHFLVSVHDSEFFGDRPPSPGGGVDRRSGGGADGVSDGAGSAAGVGMPFSLDELVAMSACLRDACLGMIHLAYPESRPELRESYAVALQSVGSSMPAEHRLQEQRQRYTQLFKVISNLVKMLKARDTRRPFCPSNHWLSPEVSIRADRVPQLYRPAARHVWRNRRIRGIGPLYSSLDVGDEGPPLSVSEERQLAILTELPFVVPFQERVKIFQRLISSDKEESQGDSPFFVGINVTIRRPYIYEDAYDKLSPENEPDLRRRIRVHLLNAHGLDEAGIDGGGIFREFLNELLKTGFNPHQGFFRTTNQGLLYPNPEARLLVGDGFTRHYYFLGRMLGKALYENMLVELPFAGFFLSKLLGTTGDVDIHHLASLDPEVYRNLLFLKSYQGDVEELGLNFTVVNNELGEAQVVELKAGGKDIPVTSANRIAYIHLVADYRLNRQIRQHCLAFRQGLATVINLEWLRMFDEQELQVLLSGAQVPIDLQDLKNFTNYSGGYTADHPVIKVFWHVVEGFTDEQKRKLLKFVTSCSRPPLLGFKELFPAFCVHNGGADPERLPTASTCMNLLKLPEFLEEETMHGKLLYAIESAAGFELS</sequence>
<gene>
    <name evidence="17" type="primary">UBE3C</name>
</gene>
<feature type="domain" description="HECT" evidence="15">
    <location>
        <begin position="826"/>
        <end position="1165"/>
    </location>
</feature>
<dbReference type="Pfam" id="PF00632">
    <property type="entry name" value="HECT"/>
    <property type="match status" value="1"/>
</dbReference>
<evidence type="ECO:0000256" key="10">
    <source>
        <dbReference type="ARBA" id="ARBA00067506"/>
    </source>
</evidence>
<dbReference type="AlphaFoldDB" id="A0AAJ7TF91"/>
<evidence type="ECO:0000256" key="7">
    <source>
        <dbReference type="ARBA" id="ARBA00022843"/>
    </source>
</evidence>
<dbReference type="SMART" id="SM00119">
    <property type="entry name" value="HECTc"/>
    <property type="match status" value="1"/>
</dbReference>
<feature type="active site" description="Glycyl thioester intermediate" evidence="13">
    <location>
        <position position="1133"/>
    </location>
</feature>
<dbReference type="CTD" id="9690"/>
<dbReference type="EC" id="2.3.2.26" evidence="3"/>
<evidence type="ECO:0000256" key="13">
    <source>
        <dbReference type="PROSITE-ProRule" id="PRU00104"/>
    </source>
</evidence>
<feature type="compositionally biased region" description="Basic and acidic residues" evidence="14">
    <location>
        <begin position="37"/>
        <end position="59"/>
    </location>
</feature>
<dbReference type="InterPro" id="IPR044611">
    <property type="entry name" value="E3A/B/C-like"/>
</dbReference>
<evidence type="ECO:0000256" key="14">
    <source>
        <dbReference type="SAM" id="MobiDB-lite"/>
    </source>
</evidence>
<dbReference type="InterPro" id="IPR035983">
    <property type="entry name" value="Hect_E3_ubiquitin_ligase"/>
</dbReference>
<dbReference type="PANTHER" id="PTHR45700:SF2">
    <property type="entry name" value="UBIQUITIN-PROTEIN LIGASE E3C"/>
    <property type="match status" value="1"/>
</dbReference>
<dbReference type="FunFam" id="3.30.2410.10:FF:000011">
    <property type="entry name" value="Putative Ubiquitin-protein ligase E3C"/>
    <property type="match status" value="1"/>
</dbReference>
<evidence type="ECO:0000256" key="11">
    <source>
        <dbReference type="ARBA" id="ARBA00077269"/>
    </source>
</evidence>
<reference evidence="17" key="1">
    <citation type="submission" date="2025-08" db="UniProtKB">
        <authorList>
            <consortium name="RefSeq"/>
        </authorList>
    </citation>
    <scope>IDENTIFICATION</scope>
    <source>
        <tissue evidence="17">Sperm</tissue>
    </source>
</reference>
<evidence type="ECO:0000313" key="17">
    <source>
        <dbReference type="RefSeq" id="XP_032815865.1"/>
    </source>
</evidence>
<dbReference type="GO" id="GO:0061630">
    <property type="term" value="F:ubiquitin protein ligase activity"/>
    <property type="evidence" value="ECO:0007669"/>
    <property type="project" value="UniProtKB-EC"/>
</dbReference>
<evidence type="ECO:0000256" key="2">
    <source>
        <dbReference type="ARBA" id="ARBA00004906"/>
    </source>
</evidence>
<dbReference type="Gene3D" id="3.90.1750.10">
    <property type="entry name" value="Hect, E3 ligase catalytic domains"/>
    <property type="match status" value="1"/>
</dbReference>
<dbReference type="RefSeq" id="XP_032815865.1">
    <property type="nucleotide sequence ID" value="XM_032959974.1"/>
</dbReference>
<comment type="catalytic activity">
    <reaction evidence="1">
        <text>S-ubiquitinyl-[E2 ubiquitin-conjugating enzyme]-L-cysteine + [acceptor protein]-L-lysine = [E2 ubiquitin-conjugating enzyme]-L-cysteine + N(6)-ubiquitinyl-[acceptor protein]-L-lysine.</text>
        <dbReference type="EC" id="2.3.2.26"/>
    </reaction>
</comment>
<keyword evidence="6 13" id="KW-0833">Ubl conjugation pathway</keyword>
<dbReference type="GO" id="GO:0006511">
    <property type="term" value="P:ubiquitin-dependent protein catabolic process"/>
    <property type="evidence" value="ECO:0007669"/>
    <property type="project" value="TreeGrafter"/>
</dbReference>
<evidence type="ECO:0000256" key="6">
    <source>
        <dbReference type="ARBA" id="ARBA00022786"/>
    </source>
</evidence>
<dbReference type="Proteomes" id="UP001318040">
    <property type="component" value="Chromosome 2"/>
</dbReference>
<evidence type="ECO:0000256" key="4">
    <source>
        <dbReference type="ARBA" id="ARBA00022499"/>
    </source>
</evidence>
<dbReference type="FunFam" id="3.30.2160.10:FF:000002">
    <property type="entry name" value="Putative Ubiquitin-protein ligase E3C"/>
    <property type="match status" value="1"/>
</dbReference>
<keyword evidence="5" id="KW-0808">Transferase</keyword>
<dbReference type="PROSITE" id="PS50096">
    <property type="entry name" value="IQ"/>
    <property type="match status" value="1"/>
</dbReference>
<dbReference type="FunFam" id="3.90.1750.10:FF:000014">
    <property type="entry name" value="Putative Ubiquitin-protein ligase E3C"/>
    <property type="match status" value="1"/>
</dbReference>
<dbReference type="GO" id="GO:0000209">
    <property type="term" value="P:protein polyubiquitination"/>
    <property type="evidence" value="ECO:0007669"/>
    <property type="project" value="InterPro"/>
</dbReference>
<dbReference type="GO" id="GO:0016874">
    <property type="term" value="F:ligase activity"/>
    <property type="evidence" value="ECO:0007669"/>
    <property type="project" value="UniProtKB-KW"/>
</dbReference>
<keyword evidence="16" id="KW-1185">Reference proteome</keyword>
<dbReference type="PANTHER" id="PTHR45700">
    <property type="entry name" value="UBIQUITIN-PROTEIN LIGASE E3C"/>
    <property type="match status" value="1"/>
</dbReference>
<comment type="pathway">
    <text evidence="2">Protein modification; protein ubiquitination.</text>
</comment>
<dbReference type="SUPFAM" id="SSF56204">
    <property type="entry name" value="Hect, E3 ligase catalytic domain"/>
    <property type="match status" value="1"/>
</dbReference>
<evidence type="ECO:0000313" key="16">
    <source>
        <dbReference type="Proteomes" id="UP001318040"/>
    </source>
</evidence>
<dbReference type="InterPro" id="IPR000569">
    <property type="entry name" value="HECT_dom"/>
</dbReference>
<evidence type="ECO:0000256" key="8">
    <source>
        <dbReference type="ARBA" id="ARBA00061050"/>
    </source>
</evidence>
<comment type="similarity">
    <text evidence="8">Belongs to the UBE3C family.</text>
</comment>
<evidence type="ECO:0000256" key="12">
    <source>
        <dbReference type="ARBA" id="ARBA00081642"/>
    </source>
</evidence>
<dbReference type="Gene3D" id="3.30.2160.10">
    <property type="entry name" value="Hect, E3 ligase catalytic domain"/>
    <property type="match status" value="1"/>
</dbReference>
<organism evidence="16 17">
    <name type="scientific">Petromyzon marinus</name>
    <name type="common">Sea lamprey</name>
    <dbReference type="NCBI Taxonomy" id="7757"/>
    <lineage>
        <taxon>Eukaryota</taxon>
        <taxon>Metazoa</taxon>
        <taxon>Chordata</taxon>
        <taxon>Craniata</taxon>
        <taxon>Vertebrata</taxon>
        <taxon>Cyclostomata</taxon>
        <taxon>Hyperoartia</taxon>
        <taxon>Petromyzontiformes</taxon>
        <taxon>Petromyzontidae</taxon>
        <taxon>Petromyzon</taxon>
    </lineage>
</organism>
<keyword evidence="4" id="KW-1017">Isopeptide bond</keyword>
<comment type="subunit">
    <text evidence="9">Interacts with 26S proteasomes. Interacts (via the HECT domain) with UBE2D1 and, less efficiently, with UBE2L3.</text>
</comment>
<accession>A0AAJ7TF91</accession>
<evidence type="ECO:0000259" key="15">
    <source>
        <dbReference type="PROSITE" id="PS50237"/>
    </source>
</evidence>
<protein>
    <recommendedName>
        <fullName evidence="10">Ubiquitin-protein ligase E3C</fullName>
        <ecNumber evidence="3">2.3.2.26</ecNumber>
    </recommendedName>
    <alternativeName>
        <fullName evidence="11">HECT-type ubiquitin transferase E3C</fullName>
    </alternativeName>
    <alternativeName>
        <fullName evidence="12">RTA-associated ubiquitin ligase</fullName>
    </alternativeName>
</protein>
<evidence type="ECO:0000256" key="5">
    <source>
        <dbReference type="ARBA" id="ARBA00022679"/>
    </source>
</evidence>
<keyword evidence="7" id="KW-0832">Ubl conjugation</keyword>
<dbReference type="Gene3D" id="3.30.2410.10">
    <property type="entry name" value="Hect, E3 ligase catalytic domain"/>
    <property type="match status" value="1"/>
</dbReference>
<evidence type="ECO:0000256" key="3">
    <source>
        <dbReference type="ARBA" id="ARBA00012485"/>
    </source>
</evidence>
<evidence type="ECO:0000256" key="9">
    <source>
        <dbReference type="ARBA" id="ARBA00063372"/>
    </source>
</evidence>
<feature type="region of interest" description="Disordered" evidence="14">
    <location>
        <begin position="588"/>
        <end position="609"/>
    </location>
</feature>
<evidence type="ECO:0000256" key="1">
    <source>
        <dbReference type="ARBA" id="ARBA00000885"/>
    </source>
</evidence>
<name>A0AAJ7TF91_PETMA</name>
<dbReference type="CDD" id="cd00078">
    <property type="entry name" value="HECTc"/>
    <property type="match status" value="1"/>
</dbReference>
<proteinExistence type="inferred from homology"/>